<evidence type="ECO:0000256" key="3">
    <source>
        <dbReference type="ARBA" id="ARBA00023125"/>
    </source>
</evidence>
<keyword evidence="3" id="KW-0238">DNA-binding</keyword>
<feature type="modified residue" description="4-aspartylphosphate" evidence="6">
    <location>
        <position position="56"/>
    </location>
</feature>
<dbReference type="PANTHER" id="PTHR43280:SF2">
    <property type="entry name" value="HTH-TYPE TRANSCRIPTIONAL REGULATOR EXSA"/>
    <property type="match status" value="1"/>
</dbReference>
<feature type="domain" description="Response regulatory" evidence="8">
    <location>
        <begin position="3"/>
        <end position="121"/>
    </location>
</feature>
<evidence type="ECO:0000259" key="8">
    <source>
        <dbReference type="PROSITE" id="PS50110"/>
    </source>
</evidence>
<keyword evidence="4" id="KW-0804">Transcription</keyword>
<dbReference type="InterPro" id="IPR009057">
    <property type="entry name" value="Homeodomain-like_sf"/>
</dbReference>
<keyword evidence="6" id="KW-0597">Phosphoprotein</keyword>
<reference evidence="9 10" key="1">
    <citation type="submission" date="2020-01" db="EMBL/GenBank/DDBJ databases">
        <title>Genome analysis of Anaerocolumna sp. CBA3638.</title>
        <authorList>
            <person name="Kim J."/>
            <person name="Roh S.W."/>
        </authorList>
    </citation>
    <scope>NUCLEOTIDE SEQUENCE [LARGE SCALE GENOMIC DNA]</scope>
    <source>
        <strain evidence="9 10">CBA3638</strain>
    </source>
</reference>
<keyword evidence="10" id="KW-1185">Reference proteome</keyword>
<keyword evidence="2" id="KW-0805">Transcription regulation</keyword>
<dbReference type="InterPro" id="IPR020449">
    <property type="entry name" value="Tscrpt_reg_AraC-type_HTH"/>
</dbReference>
<dbReference type="PROSITE" id="PS50110">
    <property type="entry name" value="RESPONSE_REGULATORY"/>
    <property type="match status" value="1"/>
</dbReference>
<dbReference type="PANTHER" id="PTHR43280">
    <property type="entry name" value="ARAC-FAMILY TRANSCRIPTIONAL REGULATOR"/>
    <property type="match status" value="1"/>
</dbReference>
<evidence type="ECO:0000256" key="2">
    <source>
        <dbReference type="ARBA" id="ARBA00023015"/>
    </source>
</evidence>
<sequence length="366" mass="43526">MYKTLIVDDREIFLLELKRMHVWGESSGFEIFGKANNGRLALDLLRESTYDLVITDIRMPIIDGLQLLFEIKKEHLCPCVILLSEYSEFQYARQGIIYGAFDYLVKPAREKELIPLLKRVRKHLDSIPVNKAALLSSSEPEEDIWSYPVSEEKSILNYFKEKDLSLIPLFQNTLDHIYEAMKDNLIKADLMIKKLYHNIISSVYTEYPWLSNYIHIHYFEEIDYIHEGNSDSFKSFYIRKITYLIQFINKLDPAIHDNNLKEIIAYILEHPESDIKLKVMAAKFFTNNTYLSNTFFTKTDIHFNDYITMIKMSRAEYLFKYTDKKIYEISYQLGYKDINYFSKQFKKIYGLNPKEYRNTDISDYQI</sequence>
<dbReference type="CDD" id="cd17536">
    <property type="entry name" value="REC_YesN-like"/>
    <property type="match status" value="1"/>
</dbReference>
<dbReference type="Proteomes" id="UP000464314">
    <property type="component" value="Chromosome"/>
</dbReference>
<dbReference type="Gene3D" id="1.10.10.60">
    <property type="entry name" value="Homeodomain-like"/>
    <property type="match status" value="2"/>
</dbReference>
<dbReference type="InterPro" id="IPR018060">
    <property type="entry name" value="HTH_AraC"/>
</dbReference>
<dbReference type="SUPFAM" id="SSF52172">
    <property type="entry name" value="CheY-like"/>
    <property type="match status" value="1"/>
</dbReference>
<dbReference type="Pfam" id="PF00072">
    <property type="entry name" value="Response_reg"/>
    <property type="match status" value="1"/>
</dbReference>
<dbReference type="InterPro" id="IPR011006">
    <property type="entry name" value="CheY-like_superfamily"/>
</dbReference>
<dbReference type="InterPro" id="IPR001789">
    <property type="entry name" value="Sig_transdc_resp-reg_receiver"/>
</dbReference>
<dbReference type="GO" id="GO:0003700">
    <property type="term" value="F:DNA-binding transcription factor activity"/>
    <property type="evidence" value="ECO:0007669"/>
    <property type="project" value="InterPro"/>
</dbReference>
<evidence type="ECO:0000313" key="9">
    <source>
        <dbReference type="EMBL" id="QHQ59999.1"/>
    </source>
</evidence>
<proteinExistence type="predicted"/>
<dbReference type="PROSITE" id="PS01124">
    <property type="entry name" value="HTH_ARAC_FAMILY_2"/>
    <property type="match status" value="1"/>
</dbReference>
<dbReference type="GO" id="GO:0043565">
    <property type="term" value="F:sequence-specific DNA binding"/>
    <property type="evidence" value="ECO:0007669"/>
    <property type="project" value="InterPro"/>
</dbReference>
<dbReference type="EMBL" id="CP048000">
    <property type="protein sequence ID" value="QHQ59999.1"/>
    <property type="molecule type" value="Genomic_DNA"/>
</dbReference>
<evidence type="ECO:0000256" key="4">
    <source>
        <dbReference type="ARBA" id="ARBA00023163"/>
    </source>
</evidence>
<name>A0A6P1TIR2_9FIRM</name>
<dbReference type="SUPFAM" id="SSF46689">
    <property type="entry name" value="Homeodomain-like"/>
    <property type="match status" value="1"/>
</dbReference>
<dbReference type="PRINTS" id="PR00032">
    <property type="entry name" value="HTHARAC"/>
</dbReference>
<evidence type="ECO:0000256" key="5">
    <source>
        <dbReference type="ARBA" id="ARBA00024867"/>
    </source>
</evidence>
<evidence type="ECO:0000256" key="1">
    <source>
        <dbReference type="ARBA" id="ARBA00018672"/>
    </source>
</evidence>
<evidence type="ECO:0000256" key="6">
    <source>
        <dbReference type="PROSITE-ProRule" id="PRU00169"/>
    </source>
</evidence>
<dbReference type="SMART" id="SM00342">
    <property type="entry name" value="HTH_ARAC"/>
    <property type="match status" value="1"/>
</dbReference>
<dbReference type="Gene3D" id="3.40.50.2300">
    <property type="match status" value="1"/>
</dbReference>
<comment type="function">
    <text evidence="5">May play the central regulatory role in sporulation. It may be an element of the effector pathway responsible for the activation of sporulation genes in response to nutritional stress. Spo0A may act in concert with spo0H (a sigma factor) to control the expression of some genes that are critical to the sporulation process.</text>
</comment>
<feature type="domain" description="HTH araC/xylS-type" evidence="7">
    <location>
        <begin position="261"/>
        <end position="359"/>
    </location>
</feature>
<protein>
    <recommendedName>
        <fullName evidence="1">Stage 0 sporulation protein A homolog</fullName>
    </recommendedName>
</protein>
<dbReference type="KEGG" id="anr:Ana3638_03725"/>
<organism evidence="9 10">
    <name type="scientific">Anaerocolumna sedimenticola</name>
    <dbReference type="NCBI Taxonomy" id="2696063"/>
    <lineage>
        <taxon>Bacteria</taxon>
        <taxon>Bacillati</taxon>
        <taxon>Bacillota</taxon>
        <taxon>Clostridia</taxon>
        <taxon>Lachnospirales</taxon>
        <taxon>Lachnospiraceae</taxon>
        <taxon>Anaerocolumna</taxon>
    </lineage>
</organism>
<accession>A0A6P1TIR2</accession>
<dbReference type="AlphaFoldDB" id="A0A6P1TIR2"/>
<evidence type="ECO:0000313" key="10">
    <source>
        <dbReference type="Proteomes" id="UP000464314"/>
    </source>
</evidence>
<evidence type="ECO:0000259" key="7">
    <source>
        <dbReference type="PROSITE" id="PS01124"/>
    </source>
</evidence>
<dbReference type="Pfam" id="PF12833">
    <property type="entry name" value="HTH_18"/>
    <property type="match status" value="1"/>
</dbReference>
<dbReference type="GO" id="GO:0000160">
    <property type="term" value="P:phosphorelay signal transduction system"/>
    <property type="evidence" value="ECO:0007669"/>
    <property type="project" value="InterPro"/>
</dbReference>
<dbReference type="RefSeq" id="WP_161836835.1">
    <property type="nucleotide sequence ID" value="NZ_CP048000.1"/>
</dbReference>
<gene>
    <name evidence="9" type="ORF">Ana3638_03725</name>
</gene>
<dbReference type="SMART" id="SM00448">
    <property type="entry name" value="REC"/>
    <property type="match status" value="1"/>
</dbReference>